<dbReference type="Proteomes" id="UP001237642">
    <property type="component" value="Unassembled WGS sequence"/>
</dbReference>
<reference evidence="2" key="2">
    <citation type="submission" date="2023-05" db="EMBL/GenBank/DDBJ databases">
        <authorList>
            <person name="Schelkunov M.I."/>
        </authorList>
    </citation>
    <scope>NUCLEOTIDE SEQUENCE</scope>
    <source>
        <strain evidence="2">Hsosn_3</strain>
        <tissue evidence="2">Leaf</tissue>
    </source>
</reference>
<sequence>MTEKGNTWLNISKYTKDYTEEVDLFVKIAMAKFVDGNEIYNIMNPELDTELDTGFQDNFDEMLNVMYDKMGPNEDAKRFYQLVEEGKQPLYPGYPNHKWRSDKRRFDGNVEAGTSAPTLTDRQIEILLNGYENDFSGVGKKMKSLADYIKRFKSPDTKAKKSGEELRGTKTKKVGEGLPDPKAKTAAKDLPDPKTKKAGEGLPDPKTKIVGEELGKIC</sequence>
<dbReference type="AlphaFoldDB" id="A0AAD8N0F4"/>
<reference evidence="2" key="1">
    <citation type="submission" date="2023-02" db="EMBL/GenBank/DDBJ databases">
        <title>Genome of toxic invasive species Heracleum sosnowskyi carries increased number of genes despite the absence of recent whole-genome duplications.</title>
        <authorList>
            <person name="Schelkunov M."/>
            <person name="Shtratnikova V."/>
            <person name="Makarenko M."/>
            <person name="Klepikova A."/>
            <person name="Omelchenko D."/>
            <person name="Novikova G."/>
            <person name="Obukhova E."/>
            <person name="Bogdanov V."/>
            <person name="Penin A."/>
            <person name="Logacheva M."/>
        </authorList>
    </citation>
    <scope>NUCLEOTIDE SEQUENCE</scope>
    <source>
        <strain evidence="2">Hsosn_3</strain>
        <tissue evidence="2">Leaf</tissue>
    </source>
</reference>
<comment type="caution">
    <text evidence="2">The sequence shown here is derived from an EMBL/GenBank/DDBJ whole genome shotgun (WGS) entry which is preliminary data.</text>
</comment>
<keyword evidence="3" id="KW-1185">Reference proteome</keyword>
<protein>
    <submittedName>
        <fullName evidence="2">Uncharacterized protein</fullName>
    </submittedName>
</protein>
<proteinExistence type="predicted"/>
<dbReference type="EMBL" id="JAUIZM010000004">
    <property type="protein sequence ID" value="KAK1390303.1"/>
    <property type="molecule type" value="Genomic_DNA"/>
</dbReference>
<evidence type="ECO:0000313" key="2">
    <source>
        <dbReference type="EMBL" id="KAK1390303.1"/>
    </source>
</evidence>
<name>A0AAD8N0F4_9APIA</name>
<evidence type="ECO:0000256" key="1">
    <source>
        <dbReference type="SAM" id="MobiDB-lite"/>
    </source>
</evidence>
<organism evidence="2 3">
    <name type="scientific">Heracleum sosnowskyi</name>
    <dbReference type="NCBI Taxonomy" id="360622"/>
    <lineage>
        <taxon>Eukaryota</taxon>
        <taxon>Viridiplantae</taxon>
        <taxon>Streptophyta</taxon>
        <taxon>Embryophyta</taxon>
        <taxon>Tracheophyta</taxon>
        <taxon>Spermatophyta</taxon>
        <taxon>Magnoliopsida</taxon>
        <taxon>eudicotyledons</taxon>
        <taxon>Gunneridae</taxon>
        <taxon>Pentapetalae</taxon>
        <taxon>asterids</taxon>
        <taxon>campanulids</taxon>
        <taxon>Apiales</taxon>
        <taxon>Apiaceae</taxon>
        <taxon>Apioideae</taxon>
        <taxon>apioid superclade</taxon>
        <taxon>Tordylieae</taxon>
        <taxon>Tordyliinae</taxon>
        <taxon>Heracleum</taxon>
    </lineage>
</organism>
<gene>
    <name evidence="2" type="ORF">POM88_018481</name>
</gene>
<accession>A0AAD8N0F4</accession>
<evidence type="ECO:0000313" key="3">
    <source>
        <dbReference type="Proteomes" id="UP001237642"/>
    </source>
</evidence>
<feature type="region of interest" description="Disordered" evidence="1">
    <location>
        <begin position="156"/>
        <end position="218"/>
    </location>
</feature>